<evidence type="ECO:0000256" key="1">
    <source>
        <dbReference type="SAM" id="MobiDB-lite"/>
    </source>
</evidence>
<accession>A0A1Y2GWX2</accession>
<feature type="region of interest" description="Disordered" evidence="1">
    <location>
        <begin position="31"/>
        <end position="60"/>
    </location>
</feature>
<dbReference type="InParanoid" id="A0A1Y2GWX2"/>
<reference evidence="2 3" key="1">
    <citation type="submission" date="2016-07" db="EMBL/GenBank/DDBJ databases">
        <title>Pervasive Adenine N6-methylation of Active Genes in Fungi.</title>
        <authorList>
            <consortium name="DOE Joint Genome Institute"/>
            <person name="Mondo S.J."/>
            <person name="Dannebaum R.O."/>
            <person name="Kuo R.C."/>
            <person name="Labutti K."/>
            <person name="Haridas S."/>
            <person name="Kuo A."/>
            <person name="Salamov A."/>
            <person name="Ahrendt S.R."/>
            <person name="Lipzen A."/>
            <person name="Sullivan W."/>
            <person name="Andreopoulos W.B."/>
            <person name="Clum A."/>
            <person name="Lindquist E."/>
            <person name="Daum C."/>
            <person name="Ramamoorthy G.K."/>
            <person name="Gryganskyi A."/>
            <person name="Culley D."/>
            <person name="Magnuson J.K."/>
            <person name="James T.Y."/>
            <person name="O'Malley M.A."/>
            <person name="Stajich J.E."/>
            <person name="Spatafora J.W."/>
            <person name="Visel A."/>
            <person name="Grigoriev I.V."/>
        </authorList>
    </citation>
    <scope>NUCLEOTIDE SEQUENCE [LARGE SCALE GENOMIC DNA]</scope>
    <source>
        <strain evidence="2 3">NRRL 3116</strain>
    </source>
</reference>
<keyword evidence="3" id="KW-1185">Reference proteome</keyword>
<dbReference type="AlphaFoldDB" id="A0A1Y2GWX2"/>
<organism evidence="2 3">
    <name type="scientific">Lobosporangium transversale</name>
    <dbReference type="NCBI Taxonomy" id="64571"/>
    <lineage>
        <taxon>Eukaryota</taxon>
        <taxon>Fungi</taxon>
        <taxon>Fungi incertae sedis</taxon>
        <taxon>Mucoromycota</taxon>
        <taxon>Mortierellomycotina</taxon>
        <taxon>Mortierellomycetes</taxon>
        <taxon>Mortierellales</taxon>
        <taxon>Mortierellaceae</taxon>
        <taxon>Lobosporangium</taxon>
    </lineage>
</organism>
<name>A0A1Y2GWX2_9FUNG</name>
<dbReference type="Pfam" id="PF13233">
    <property type="entry name" value="Complex1_LYR_2"/>
    <property type="match status" value="1"/>
</dbReference>
<comment type="caution">
    <text evidence="2">The sequence shown here is derived from an EMBL/GenBank/DDBJ whole genome shotgun (WGS) entry which is preliminary data.</text>
</comment>
<protein>
    <submittedName>
        <fullName evidence="2">Uncharacterized protein</fullName>
    </submittedName>
</protein>
<dbReference type="EMBL" id="MCFF01000006">
    <property type="protein sequence ID" value="ORZ26798.1"/>
    <property type="molecule type" value="Genomic_DNA"/>
</dbReference>
<dbReference type="OrthoDB" id="2571149at2759"/>
<dbReference type="Proteomes" id="UP000193648">
    <property type="component" value="Unassembled WGS sequence"/>
</dbReference>
<evidence type="ECO:0000313" key="3">
    <source>
        <dbReference type="Proteomes" id="UP000193648"/>
    </source>
</evidence>
<evidence type="ECO:0000313" key="2">
    <source>
        <dbReference type="EMBL" id="ORZ26798.1"/>
    </source>
</evidence>
<proteinExistence type="predicted"/>
<sequence length="324" mass="38151">MPGIPFWKHPDHRIPTLGLYRQILKAVSALPPRYTSQPGPRRSPIAAKGQGPPGSEKPLRSEKFEKSYIFSLIRDHFRSNRHCTSPRITIGYLKEAEEVLEKIQRAKQGDKDVRQELEDLVNGRTGRLKDVIDHLRELITFEPGKTTQVSRYFRLKRAHDQVWDTRPQPSITRDPHRFYRIPLHPSLFTFPEELDYYPPFKYPNQLKNQRGKFKNSGGVFLTEVTTSEGSKFPRIRGGTQPTWISMMLKARVERSNTRVDEWKELEEWSRMMQVEEQFMRKLGVDDVGYVEYLNTRLQELKKLHQLRRYDTNVRNESDKSLDDT</sequence>
<dbReference type="GeneID" id="33571653"/>
<dbReference type="RefSeq" id="XP_021884561.1">
    <property type="nucleotide sequence ID" value="XM_022029810.1"/>
</dbReference>
<gene>
    <name evidence="2" type="ORF">BCR41DRAFT_419762</name>
</gene>